<feature type="domain" description="CHAT" evidence="1">
    <location>
        <begin position="85"/>
        <end position="360"/>
    </location>
</feature>
<dbReference type="Proteomes" id="UP001159427">
    <property type="component" value="Unassembled WGS sequence"/>
</dbReference>
<proteinExistence type="predicted"/>
<sequence length="370" mass="41807">IAINEGRIVLWVNEKGKEIKTRRTEIDISVTTYFQSLLETAHEEIGVRADVNCEDCVLRNPSVKKLSEKRSNKPTSHSSYFETNSLQTFYNVVIDPIRDFLQGDEVVIVPQGPLCLAPYAAFMDLKSKYLFETFRIRLLPSLSSLRLIQNCPSDWHRKTGALLVGDPWVQQIRYQKKLEQLIWAEKEVRMIGKLLQTLPLIGKQATKDEVLRRISSVALVHIAAHGDRETGEIALTPNTTRSSQIPGEEDYLLTMKDVLKAQIRARLVVLSCCHSARGEVKPEGVVGIARAFLGAGARSVLVSLWAIDDEATMEFMEFFYRQLVDGRSASEALNKAMKSMRESDRFSAVKYWAPFVLIGDDVTLEFEGIK</sequence>
<keyword evidence="3" id="KW-1185">Reference proteome</keyword>
<gene>
    <name evidence="2" type="ORF">PEVE_00004675</name>
</gene>
<comment type="caution">
    <text evidence="2">The sequence shown here is derived from an EMBL/GenBank/DDBJ whole genome shotgun (WGS) entry which is preliminary data.</text>
</comment>
<reference evidence="2 3" key="1">
    <citation type="submission" date="2022-05" db="EMBL/GenBank/DDBJ databases">
        <authorList>
            <consortium name="Genoscope - CEA"/>
            <person name="William W."/>
        </authorList>
    </citation>
    <scope>NUCLEOTIDE SEQUENCE [LARGE SCALE GENOMIC DNA]</scope>
</reference>
<evidence type="ECO:0000313" key="3">
    <source>
        <dbReference type="Proteomes" id="UP001159427"/>
    </source>
</evidence>
<dbReference type="InterPro" id="IPR024983">
    <property type="entry name" value="CHAT_dom"/>
</dbReference>
<feature type="non-terminal residue" evidence="2">
    <location>
        <position position="1"/>
    </location>
</feature>
<name>A0ABN8QFR7_9CNID</name>
<dbReference type="Pfam" id="PF12770">
    <property type="entry name" value="CHAT"/>
    <property type="match status" value="1"/>
</dbReference>
<organism evidence="2 3">
    <name type="scientific">Porites evermanni</name>
    <dbReference type="NCBI Taxonomy" id="104178"/>
    <lineage>
        <taxon>Eukaryota</taxon>
        <taxon>Metazoa</taxon>
        <taxon>Cnidaria</taxon>
        <taxon>Anthozoa</taxon>
        <taxon>Hexacorallia</taxon>
        <taxon>Scleractinia</taxon>
        <taxon>Fungiina</taxon>
        <taxon>Poritidae</taxon>
        <taxon>Porites</taxon>
    </lineage>
</organism>
<accession>A0ABN8QFR7</accession>
<dbReference type="EMBL" id="CALNXI010001294">
    <property type="protein sequence ID" value="CAH3163692.1"/>
    <property type="molecule type" value="Genomic_DNA"/>
</dbReference>
<evidence type="ECO:0000259" key="1">
    <source>
        <dbReference type="Pfam" id="PF12770"/>
    </source>
</evidence>
<dbReference type="PANTHER" id="PTHR10098">
    <property type="entry name" value="RAPSYN-RELATED"/>
    <property type="match status" value="1"/>
</dbReference>
<evidence type="ECO:0000313" key="2">
    <source>
        <dbReference type="EMBL" id="CAH3163692.1"/>
    </source>
</evidence>
<protein>
    <recommendedName>
        <fullName evidence="1">CHAT domain-containing protein</fullName>
    </recommendedName>
</protein>
<dbReference type="PANTHER" id="PTHR10098:SF106">
    <property type="entry name" value="TETRATRICOPEPTIDE REPEAT PROTEIN 28-LIKE PROTEIN"/>
    <property type="match status" value="1"/>
</dbReference>